<accession>A0A3N0Z0G0</accession>
<sequence length="309" mass="33707">MLAAVVVLFLAAGFSDSVILSKCELKQQLQTGLTLPPNTTDLLAQIVCHVQLTSNFNTSAIKTITEPEKPCESHGSRKGRAAKKGRPSTKVTPKPHLESGEDKNEVWTLYGLFQLSDHVVCNSTRHHSLNLCGLTCNKLLDDNINDDVACVQVLINKISVQMERLKSSESSCVSMKSDQSMDPIVNFSGHTNHGFRLSQCKITAEGCAALTSALRSNSHLRLDLTENKIGDEGLMLLSDGLKDPHCKLEKLTLSRCKITAEGCAALTSALRSNSHLRDLDLTENKIGDADVESLSALKDDPHYKLETLL</sequence>
<feature type="domain" description="Glycosyl hydrolases family 22 (GH22)" evidence="6">
    <location>
        <begin position="132"/>
        <end position="150"/>
    </location>
</feature>
<dbReference type="Pfam" id="PF13516">
    <property type="entry name" value="LRR_6"/>
    <property type="match status" value="3"/>
</dbReference>
<name>A0A3N0Z0G0_ANAGA</name>
<dbReference type="InterPro" id="IPR032675">
    <property type="entry name" value="LRR_dom_sf"/>
</dbReference>
<dbReference type="PROSITE" id="PS00128">
    <property type="entry name" value="GLYCOSYL_HYDROL_F22_1"/>
    <property type="match status" value="1"/>
</dbReference>
<evidence type="ECO:0000256" key="1">
    <source>
        <dbReference type="ARBA" id="ARBA00022614"/>
    </source>
</evidence>
<keyword evidence="3" id="KW-1015">Disulfide bond</keyword>
<dbReference type="Gene3D" id="3.80.10.10">
    <property type="entry name" value="Ribonuclease Inhibitor"/>
    <property type="match status" value="1"/>
</dbReference>
<evidence type="ECO:0000256" key="5">
    <source>
        <dbReference type="SAM" id="SignalP"/>
    </source>
</evidence>
<keyword evidence="8" id="KW-1185">Reference proteome</keyword>
<dbReference type="InterPro" id="IPR001916">
    <property type="entry name" value="Glyco_hydro_22"/>
</dbReference>
<evidence type="ECO:0000256" key="2">
    <source>
        <dbReference type="ARBA" id="ARBA00022737"/>
    </source>
</evidence>
<reference evidence="7 8" key="1">
    <citation type="submission" date="2018-10" db="EMBL/GenBank/DDBJ databases">
        <title>Genome assembly for a Yunnan-Guizhou Plateau 3E fish, Anabarilius grahami (Regan), and its evolutionary and genetic applications.</title>
        <authorList>
            <person name="Jiang W."/>
        </authorList>
    </citation>
    <scope>NUCLEOTIDE SEQUENCE [LARGE SCALE GENOMIC DNA]</scope>
    <source>
        <strain evidence="7">AG-KIZ</strain>
        <tissue evidence="7">Muscle</tissue>
    </source>
</reference>
<dbReference type="InterPro" id="IPR051261">
    <property type="entry name" value="NLR"/>
</dbReference>
<dbReference type="EMBL" id="RJVU01017965">
    <property type="protein sequence ID" value="ROL52047.1"/>
    <property type="molecule type" value="Genomic_DNA"/>
</dbReference>
<dbReference type="OrthoDB" id="17373at2759"/>
<dbReference type="Pfam" id="PF00062">
    <property type="entry name" value="Lys"/>
    <property type="match status" value="1"/>
</dbReference>
<proteinExistence type="predicted"/>
<dbReference type="SMART" id="SM00263">
    <property type="entry name" value="LYZ1"/>
    <property type="match status" value="1"/>
</dbReference>
<keyword evidence="1" id="KW-0433">Leucine-rich repeat</keyword>
<protein>
    <submittedName>
        <fullName evidence="7">Ribonuclease inhibitor</fullName>
    </submittedName>
</protein>
<feature type="compositionally biased region" description="Basic residues" evidence="4">
    <location>
        <begin position="76"/>
        <end position="87"/>
    </location>
</feature>
<dbReference type="Gene3D" id="1.10.530.10">
    <property type="match status" value="1"/>
</dbReference>
<dbReference type="Proteomes" id="UP000281406">
    <property type="component" value="Unassembled WGS sequence"/>
</dbReference>
<feature type="chain" id="PRO_5017956053" evidence="5">
    <location>
        <begin position="18"/>
        <end position="309"/>
    </location>
</feature>
<evidence type="ECO:0000313" key="7">
    <source>
        <dbReference type="EMBL" id="ROL52047.1"/>
    </source>
</evidence>
<dbReference type="InterPro" id="IPR023346">
    <property type="entry name" value="Lysozyme-like_dom_sf"/>
</dbReference>
<dbReference type="InterPro" id="IPR019799">
    <property type="entry name" value="Glyco_hydro_22_CS"/>
</dbReference>
<dbReference type="PROSITE" id="PS51348">
    <property type="entry name" value="GLYCOSYL_HYDROL_F22_2"/>
    <property type="match status" value="1"/>
</dbReference>
<dbReference type="SUPFAM" id="SSF52047">
    <property type="entry name" value="RNI-like"/>
    <property type="match status" value="1"/>
</dbReference>
<gene>
    <name evidence="7" type="ORF">DPX16_23539</name>
</gene>
<dbReference type="SMART" id="SM00368">
    <property type="entry name" value="LRR_RI"/>
    <property type="match status" value="4"/>
</dbReference>
<comment type="caution">
    <text evidence="7">The sequence shown here is derived from an EMBL/GenBank/DDBJ whole genome shotgun (WGS) entry which is preliminary data.</text>
</comment>
<keyword evidence="2" id="KW-0677">Repeat</keyword>
<dbReference type="AlphaFoldDB" id="A0A3N0Z0G0"/>
<organism evidence="7 8">
    <name type="scientific">Anabarilius grahami</name>
    <name type="common">Kanglang fish</name>
    <name type="synonym">Barilius grahami</name>
    <dbReference type="NCBI Taxonomy" id="495550"/>
    <lineage>
        <taxon>Eukaryota</taxon>
        <taxon>Metazoa</taxon>
        <taxon>Chordata</taxon>
        <taxon>Craniata</taxon>
        <taxon>Vertebrata</taxon>
        <taxon>Euteleostomi</taxon>
        <taxon>Actinopterygii</taxon>
        <taxon>Neopterygii</taxon>
        <taxon>Teleostei</taxon>
        <taxon>Ostariophysi</taxon>
        <taxon>Cypriniformes</taxon>
        <taxon>Xenocyprididae</taxon>
        <taxon>Xenocypridinae</taxon>
        <taxon>Xenocypridinae incertae sedis</taxon>
        <taxon>Anabarilius</taxon>
    </lineage>
</organism>
<evidence type="ECO:0000313" key="8">
    <source>
        <dbReference type="Proteomes" id="UP000281406"/>
    </source>
</evidence>
<feature type="signal peptide" evidence="5">
    <location>
        <begin position="1"/>
        <end position="17"/>
    </location>
</feature>
<dbReference type="PANTHER" id="PTHR24106">
    <property type="entry name" value="NACHT, LRR AND CARD DOMAINS-CONTAINING"/>
    <property type="match status" value="1"/>
</dbReference>
<evidence type="ECO:0000256" key="4">
    <source>
        <dbReference type="SAM" id="MobiDB-lite"/>
    </source>
</evidence>
<dbReference type="SUPFAM" id="SSF53955">
    <property type="entry name" value="Lysozyme-like"/>
    <property type="match status" value="1"/>
</dbReference>
<evidence type="ECO:0000259" key="6">
    <source>
        <dbReference type="PROSITE" id="PS00128"/>
    </source>
</evidence>
<evidence type="ECO:0000256" key="3">
    <source>
        <dbReference type="ARBA" id="ARBA00023157"/>
    </source>
</evidence>
<dbReference type="InterPro" id="IPR001611">
    <property type="entry name" value="Leu-rich_rpt"/>
</dbReference>
<keyword evidence="5" id="KW-0732">Signal</keyword>
<feature type="region of interest" description="Disordered" evidence="4">
    <location>
        <begin position="67"/>
        <end position="100"/>
    </location>
</feature>